<organism evidence="7 8">
    <name type="scientific">Berryella wangjianweii</name>
    <dbReference type="NCBI Taxonomy" id="2734634"/>
    <lineage>
        <taxon>Bacteria</taxon>
        <taxon>Bacillati</taxon>
        <taxon>Actinomycetota</taxon>
        <taxon>Coriobacteriia</taxon>
        <taxon>Eggerthellales</taxon>
        <taxon>Eggerthellaceae</taxon>
        <taxon>Berryella</taxon>
    </lineage>
</organism>
<dbReference type="InterPro" id="IPR014746">
    <property type="entry name" value="Gln_synth/guanido_kin_cat_dom"/>
</dbReference>
<evidence type="ECO:0000256" key="5">
    <source>
        <dbReference type="ARBA" id="ARBA00048819"/>
    </source>
</evidence>
<dbReference type="KEGG" id="bwa:HLV38_05675"/>
<keyword evidence="2" id="KW-0436">Ligase</keyword>
<dbReference type="EMBL" id="CP053716">
    <property type="protein sequence ID" value="QKF07659.1"/>
    <property type="molecule type" value="Genomic_DNA"/>
</dbReference>
<dbReference type="GO" id="GO:0005524">
    <property type="term" value="F:ATP binding"/>
    <property type="evidence" value="ECO:0007669"/>
    <property type="project" value="UniProtKB-KW"/>
</dbReference>
<dbReference type="RefSeq" id="WP_173164984.1">
    <property type="nucleotide sequence ID" value="NZ_CP053716.1"/>
</dbReference>
<dbReference type="Gene3D" id="3.40.50.880">
    <property type="match status" value="1"/>
</dbReference>
<feature type="compositionally biased region" description="Low complexity" evidence="6">
    <location>
        <begin position="12"/>
        <end position="27"/>
    </location>
</feature>
<comment type="catalytic activity">
    <reaction evidence="5">
        <text>L-cysteine + L-glutamate + ATP = gamma-L-glutamyl-L-cysteine + ADP + phosphate + H(+)</text>
        <dbReference type="Rhea" id="RHEA:13285"/>
        <dbReference type="ChEBI" id="CHEBI:15378"/>
        <dbReference type="ChEBI" id="CHEBI:29985"/>
        <dbReference type="ChEBI" id="CHEBI:30616"/>
        <dbReference type="ChEBI" id="CHEBI:35235"/>
        <dbReference type="ChEBI" id="CHEBI:43474"/>
        <dbReference type="ChEBI" id="CHEBI:58173"/>
        <dbReference type="ChEBI" id="CHEBI:456216"/>
        <dbReference type="EC" id="6.3.2.2"/>
    </reaction>
</comment>
<dbReference type="AlphaFoldDB" id="A0A6M8J8G0"/>
<feature type="region of interest" description="Disordered" evidence="6">
    <location>
        <begin position="1"/>
        <end position="27"/>
    </location>
</feature>
<dbReference type="Pfam" id="PF07722">
    <property type="entry name" value="Peptidase_C26"/>
    <property type="match status" value="1"/>
</dbReference>
<reference evidence="8" key="1">
    <citation type="submission" date="2020-05" db="EMBL/GenBank/DDBJ databases">
        <title>Novel species in genus Nocardioides.</title>
        <authorList>
            <person name="Zhang G."/>
        </authorList>
    </citation>
    <scope>NUCLEOTIDE SEQUENCE [LARGE SCALE GENOMIC DNA]</scope>
    <source>
        <strain evidence="8">zg-1050</strain>
    </source>
</reference>
<accession>A0A6M8J8G0</accession>
<dbReference type="Proteomes" id="UP000503297">
    <property type="component" value="Chromosome"/>
</dbReference>
<proteinExistence type="predicted"/>
<dbReference type="SUPFAM" id="SSF52317">
    <property type="entry name" value="Class I glutamine amidotransferase-like"/>
    <property type="match status" value="1"/>
</dbReference>
<dbReference type="InterPro" id="IPR006336">
    <property type="entry name" value="GCS2"/>
</dbReference>
<keyword evidence="3" id="KW-0547">Nucleotide-binding</keyword>
<dbReference type="InterPro" id="IPR035434">
    <property type="entry name" value="GCL_bact_plant"/>
</dbReference>
<keyword evidence="4" id="KW-0067">ATP-binding</keyword>
<evidence type="ECO:0000313" key="7">
    <source>
        <dbReference type="EMBL" id="QKF07659.1"/>
    </source>
</evidence>
<evidence type="ECO:0000256" key="4">
    <source>
        <dbReference type="ARBA" id="ARBA00022840"/>
    </source>
</evidence>
<dbReference type="GO" id="GO:0006750">
    <property type="term" value="P:glutathione biosynthetic process"/>
    <property type="evidence" value="ECO:0007669"/>
    <property type="project" value="InterPro"/>
</dbReference>
<dbReference type="InterPro" id="IPR029062">
    <property type="entry name" value="Class_I_gatase-like"/>
</dbReference>
<evidence type="ECO:0000313" key="8">
    <source>
        <dbReference type="Proteomes" id="UP000503297"/>
    </source>
</evidence>
<gene>
    <name evidence="7" type="ORF">HLV38_05675</name>
</gene>
<dbReference type="SUPFAM" id="SSF55931">
    <property type="entry name" value="Glutamine synthetase/guanido kinase"/>
    <property type="match status" value="1"/>
</dbReference>
<dbReference type="GO" id="GO:0016787">
    <property type="term" value="F:hydrolase activity"/>
    <property type="evidence" value="ECO:0007669"/>
    <property type="project" value="UniProtKB-KW"/>
</dbReference>
<dbReference type="PROSITE" id="PS51273">
    <property type="entry name" value="GATASE_TYPE_1"/>
    <property type="match status" value="1"/>
</dbReference>
<name>A0A6M8J8G0_9ACTN</name>
<evidence type="ECO:0000256" key="2">
    <source>
        <dbReference type="ARBA" id="ARBA00022598"/>
    </source>
</evidence>
<dbReference type="InterPro" id="IPR011697">
    <property type="entry name" value="Peptidase_C26"/>
</dbReference>
<dbReference type="GO" id="GO:0004357">
    <property type="term" value="F:glutamate-cysteine ligase activity"/>
    <property type="evidence" value="ECO:0007669"/>
    <property type="project" value="UniProtKB-EC"/>
</dbReference>
<dbReference type="PANTHER" id="PTHR34378">
    <property type="entry name" value="GLUTAMATE--CYSTEINE LIGASE, CHLOROPLASTIC"/>
    <property type="match status" value="1"/>
</dbReference>
<dbReference type="Gene3D" id="3.30.590.20">
    <property type="match status" value="1"/>
</dbReference>
<evidence type="ECO:0000256" key="3">
    <source>
        <dbReference type="ARBA" id="ARBA00022741"/>
    </source>
</evidence>
<dbReference type="PANTHER" id="PTHR34378:SF1">
    <property type="entry name" value="GLUTAMATE--CYSTEINE LIGASE, CHLOROPLASTIC"/>
    <property type="match status" value="1"/>
</dbReference>
<evidence type="ECO:0000256" key="1">
    <source>
        <dbReference type="ARBA" id="ARBA00012220"/>
    </source>
</evidence>
<protein>
    <recommendedName>
        <fullName evidence="1">glutamate--cysteine ligase</fullName>
        <ecNumber evidence="1">6.3.2.2</ecNumber>
    </recommendedName>
</protein>
<dbReference type="CDD" id="cd01745">
    <property type="entry name" value="GATase1_2"/>
    <property type="match status" value="1"/>
</dbReference>
<sequence>MKSDDVNPSIRPSGQGADAASAGDGAALAGGAAPLASAATPPTPPVADGGAATEGFAAINRAKLVAFFRAGVKDKQMFGYELEHIVLRKDTEGPVSYDEPGGIREVLERMAPQYERRISHDDDLMGLVRGNEVVSLEPAAQIEVSAGPFSKVSDAEQSYLSFRESLDPVLEELGLFTPMVGYNPSVKASELRLIPKFRYDSMDRFLSAEAYAGVTMMRGSASLQVSIDYHSEQDALCKFRIAEAIAPILALMCDNSPLYEGEVRTSQMVRMGVWDAMNQDRVGVVPGSLDPDFSFERYADYILSRGAILVPDGDEWRYVGNQTFYEVYADREMTDFEVEHALSMVWPDARLKNFVEIRPADAMPFDFSLAYVTLIKSLFYGPANLEVLDALLRGVTEDDVRAAKHDLFRRGYAARVYGRSMEFWVDLLMNLAVGAAGPDEAFYLEPLQSMTRNRFTLADAYQDPGKREPGYDERIQAVLERSGAPRVGIFPRYDFELTGISLSEGYTTGVLAAGGLPVVLPLTDNPRMLEKIVEVCDAFIIPGGQDIDPNFYGQKRNLRLHRVTRQRDEMELALIPRILQARKPILGICRGMQALAVANGGTLFHDIHLTHPESAIGHVQGRPFDAPRHEVEVVPGTRLAQITGRRRFGVNTIHHQSVKDPGANMVVSARADDGVVEAIEMTGDTFVVGVQWHPELLWRTEDSSHSLFRALVHAAVSKGAADSLNSAGL</sequence>
<dbReference type="EC" id="6.3.2.2" evidence="1"/>
<evidence type="ECO:0000256" key="6">
    <source>
        <dbReference type="SAM" id="MobiDB-lite"/>
    </source>
</evidence>
<keyword evidence="7" id="KW-0378">Hydrolase</keyword>
<dbReference type="Pfam" id="PF04107">
    <property type="entry name" value="GCS2"/>
    <property type="match status" value="1"/>
</dbReference>
<keyword evidence="8" id="KW-1185">Reference proteome</keyword>